<evidence type="ECO:0000313" key="13">
    <source>
        <dbReference type="Proteomes" id="UP000249936"/>
    </source>
</evidence>
<evidence type="ECO:0000256" key="2">
    <source>
        <dbReference type="ARBA" id="ARBA00001911"/>
    </source>
</evidence>
<protein>
    <recommendedName>
        <fullName evidence="6">UDP-glucose 4-epimerase</fullName>
        <ecNumber evidence="5">5.1.3.2</ecNumber>
    </recommendedName>
    <alternativeName>
        <fullName evidence="10">Galactowaldenase</fullName>
    </alternativeName>
    <alternativeName>
        <fullName evidence="9">UDP-galactose 4-epimerase</fullName>
    </alternativeName>
</protein>
<dbReference type="GO" id="GO:0005829">
    <property type="term" value="C:cytosol"/>
    <property type="evidence" value="ECO:0007669"/>
    <property type="project" value="TreeGrafter"/>
</dbReference>
<dbReference type="Gene3D" id="3.40.50.720">
    <property type="entry name" value="NAD(P)-binding Rossmann-like Domain"/>
    <property type="match status" value="1"/>
</dbReference>
<dbReference type="EMBL" id="UASK01000005">
    <property type="protein sequence ID" value="SPX41841.1"/>
    <property type="molecule type" value="Genomic_DNA"/>
</dbReference>
<accession>A0A2X1PJN8</accession>
<evidence type="ECO:0000256" key="7">
    <source>
        <dbReference type="ARBA" id="ARBA00023027"/>
    </source>
</evidence>
<comment type="catalytic activity">
    <reaction evidence="1">
        <text>UDP-alpha-D-glucose = UDP-alpha-D-galactose</text>
        <dbReference type="Rhea" id="RHEA:22168"/>
        <dbReference type="ChEBI" id="CHEBI:58885"/>
        <dbReference type="ChEBI" id="CHEBI:66914"/>
        <dbReference type="EC" id="5.1.3.2"/>
    </reaction>
</comment>
<evidence type="ECO:0000256" key="5">
    <source>
        <dbReference type="ARBA" id="ARBA00013189"/>
    </source>
</evidence>
<comment type="similarity">
    <text evidence="4">Belongs to the NAD(P)-dependent epimerase/dehydratase family.</text>
</comment>
<proteinExistence type="inferred from homology"/>
<comment type="cofactor">
    <cofactor evidence="2">
        <name>NAD(+)</name>
        <dbReference type="ChEBI" id="CHEBI:57540"/>
    </cofactor>
</comment>
<dbReference type="GO" id="GO:0003978">
    <property type="term" value="F:UDP-glucose 4-epimerase activity"/>
    <property type="evidence" value="ECO:0007669"/>
    <property type="project" value="UniProtKB-EC"/>
</dbReference>
<dbReference type="EC" id="5.1.3.2" evidence="5"/>
<dbReference type="InterPro" id="IPR016040">
    <property type="entry name" value="NAD(P)-bd_dom"/>
</dbReference>
<evidence type="ECO:0000256" key="3">
    <source>
        <dbReference type="ARBA" id="ARBA00005007"/>
    </source>
</evidence>
<dbReference type="Pfam" id="PF16363">
    <property type="entry name" value="GDP_Man_Dehyd"/>
    <property type="match status" value="1"/>
</dbReference>
<keyword evidence="7" id="KW-0520">NAD</keyword>
<keyword evidence="8 12" id="KW-0413">Isomerase</keyword>
<dbReference type="SUPFAM" id="SSF51735">
    <property type="entry name" value="NAD(P)-binding Rossmann-fold domains"/>
    <property type="match status" value="1"/>
</dbReference>
<sequence>MAILVTGGAGYIGSHTVVELLNAGKEVVVLDNLCNSSPKSLERVKQITGKEAKFYEGDILDRALLQKIFAENEISSVIHFAGLKAVGESVQKPTRILHEQCRWHPCINSRNEKSRCLELCI</sequence>
<dbReference type="AlphaFoldDB" id="A0A2X1PJN8"/>
<feature type="domain" description="NAD(P)-binding" evidence="11">
    <location>
        <begin position="4"/>
        <end position="96"/>
    </location>
</feature>
<reference evidence="12 13" key="1">
    <citation type="submission" date="2018-06" db="EMBL/GenBank/DDBJ databases">
        <authorList>
            <consortium name="Pathogen Informatics"/>
            <person name="Doyle S."/>
        </authorList>
    </citation>
    <scope>NUCLEOTIDE SEQUENCE [LARGE SCALE GENOMIC DNA]</scope>
    <source>
        <strain evidence="12 13">NCTC11872</strain>
    </source>
</reference>
<evidence type="ECO:0000256" key="10">
    <source>
        <dbReference type="ARBA" id="ARBA00033067"/>
    </source>
</evidence>
<gene>
    <name evidence="12" type="primary">galE_1</name>
    <name evidence="12" type="ORF">NCTC11872_01457</name>
</gene>
<dbReference type="Proteomes" id="UP000249936">
    <property type="component" value="Unassembled WGS sequence"/>
</dbReference>
<name>A0A2X1PJN8_HAEIF</name>
<evidence type="ECO:0000313" key="12">
    <source>
        <dbReference type="EMBL" id="SPX41841.1"/>
    </source>
</evidence>
<dbReference type="InterPro" id="IPR036291">
    <property type="entry name" value="NAD(P)-bd_dom_sf"/>
</dbReference>
<evidence type="ECO:0000259" key="11">
    <source>
        <dbReference type="Pfam" id="PF16363"/>
    </source>
</evidence>
<evidence type="ECO:0000256" key="4">
    <source>
        <dbReference type="ARBA" id="ARBA00007637"/>
    </source>
</evidence>
<evidence type="ECO:0000256" key="6">
    <source>
        <dbReference type="ARBA" id="ARBA00018569"/>
    </source>
</evidence>
<evidence type="ECO:0000256" key="1">
    <source>
        <dbReference type="ARBA" id="ARBA00000083"/>
    </source>
</evidence>
<dbReference type="GO" id="GO:0005996">
    <property type="term" value="P:monosaccharide metabolic process"/>
    <property type="evidence" value="ECO:0007669"/>
    <property type="project" value="TreeGrafter"/>
</dbReference>
<comment type="pathway">
    <text evidence="3">Carbohydrate metabolism.</text>
</comment>
<dbReference type="PANTHER" id="PTHR43725">
    <property type="entry name" value="UDP-GLUCOSE 4-EPIMERASE"/>
    <property type="match status" value="1"/>
</dbReference>
<evidence type="ECO:0000256" key="9">
    <source>
        <dbReference type="ARBA" id="ARBA00031367"/>
    </source>
</evidence>
<organism evidence="12 13">
    <name type="scientific">Haemophilus influenzae</name>
    <dbReference type="NCBI Taxonomy" id="727"/>
    <lineage>
        <taxon>Bacteria</taxon>
        <taxon>Pseudomonadati</taxon>
        <taxon>Pseudomonadota</taxon>
        <taxon>Gammaproteobacteria</taxon>
        <taxon>Pasteurellales</taxon>
        <taxon>Pasteurellaceae</taxon>
        <taxon>Haemophilus</taxon>
    </lineage>
</organism>
<evidence type="ECO:0000256" key="8">
    <source>
        <dbReference type="ARBA" id="ARBA00023235"/>
    </source>
</evidence>
<dbReference type="PANTHER" id="PTHR43725:SF47">
    <property type="entry name" value="UDP-GLUCOSE 4-EPIMERASE"/>
    <property type="match status" value="1"/>
</dbReference>